<evidence type="ECO:0000259" key="1">
    <source>
        <dbReference type="Pfam" id="PF06985"/>
    </source>
</evidence>
<accession>A0A179I414</accession>
<dbReference type="Pfam" id="PF06985">
    <property type="entry name" value="HET"/>
    <property type="match status" value="1"/>
</dbReference>
<dbReference type="InterPro" id="IPR010730">
    <property type="entry name" value="HET"/>
</dbReference>
<dbReference type="Proteomes" id="UP000243081">
    <property type="component" value="Unassembled WGS sequence"/>
</dbReference>
<comment type="caution">
    <text evidence="2">The sequence shown here is derived from an EMBL/GenBank/DDBJ whole genome shotgun (WGS) entry which is preliminary data.</text>
</comment>
<dbReference type="PANTHER" id="PTHR24148">
    <property type="entry name" value="ANKYRIN REPEAT DOMAIN-CONTAINING PROTEIN 39 HOMOLOG-RELATED"/>
    <property type="match status" value="1"/>
</dbReference>
<gene>
    <name evidence="2" type="ORF">LLEC1_03551</name>
</gene>
<dbReference type="OrthoDB" id="4870044at2759"/>
<evidence type="ECO:0000313" key="3">
    <source>
        <dbReference type="Proteomes" id="UP000243081"/>
    </source>
</evidence>
<reference evidence="2 3" key="1">
    <citation type="submission" date="2016-03" db="EMBL/GenBank/DDBJ databases">
        <title>Fine-scale spatial genetic structure of a fungal parasite of coffee scale insects.</title>
        <authorList>
            <person name="Jackson D."/>
            <person name="Zemenick K.A."/>
            <person name="Malloure B."/>
            <person name="Quandt C.A."/>
            <person name="James T.Y."/>
        </authorList>
    </citation>
    <scope>NUCLEOTIDE SEQUENCE [LARGE SCALE GENOMIC DNA]</scope>
    <source>
        <strain evidence="2 3">UM487</strain>
    </source>
</reference>
<feature type="domain" description="Heterokaryon incompatibility" evidence="1">
    <location>
        <begin position="69"/>
        <end position="163"/>
    </location>
</feature>
<dbReference type="PANTHER" id="PTHR24148:SF73">
    <property type="entry name" value="HET DOMAIN PROTEIN (AFU_ORTHOLOGUE AFUA_8G01020)"/>
    <property type="match status" value="1"/>
</dbReference>
<protein>
    <recommendedName>
        <fullName evidence="1">Heterokaryon incompatibility domain-containing protein</fullName>
    </recommendedName>
</protein>
<name>A0A179I414_CORDF</name>
<keyword evidence="3" id="KW-1185">Reference proteome</keyword>
<dbReference type="EMBL" id="LUKN01003411">
    <property type="protein sequence ID" value="OAQ97456.1"/>
    <property type="molecule type" value="Genomic_DNA"/>
</dbReference>
<proteinExistence type="predicted"/>
<evidence type="ECO:0000313" key="2">
    <source>
        <dbReference type="EMBL" id="OAQ97456.1"/>
    </source>
</evidence>
<dbReference type="AlphaFoldDB" id="A0A179I414"/>
<dbReference type="InterPro" id="IPR052895">
    <property type="entry name" value="HetReg/Transcr_Mod"/>
</dbReference>
<sequence length="334" mass="37938">MPTTNEYQYTPLDDASAQIRILKIEFDVKALADHEKCRPLAARMKAYKLPKAQLSRARRLIQFAQLPAFHALSYAWGAPQRSHHILIDNRSLSITENLYLALHDFQRQSVAHAYVWADAVCINQADLAERSAQILLMGEIYHTAFSVQIWIGPSTADGKRCLKFMSLLTGYSWDDAVPDEDSEELLGKAMAVPAAAVLNFGHKFAKGLFDVVDEVDPKARHDKAKMIHESDGDQKVISPLSKWQPGEKRLQKELGVADLADIIYGGSSLPWDEFLLVLFYLHYSCKLPLRNIQILTSCEKIRQGWVESQRFPLYTLIRNCSYRQASDPRDKIYA</sequence>
<organism evidence="2 3">
    <name type="scientific">Cordyceps confragosa</name>
    <name type="common">Lecanicillium lecanii</name>
    <dbReference type="NCBI Taxonomy" id="2714763"/>
    <lineage>
        <taxon>Eukaryota</taxon>
        <taxon>Fungi</taxon>
        <taxon>Dikarya</taxon>
        <taxon>Ascomycota</taxon>
        <taxon>Pezizomycotina</taxon>
        <taxon>Sordariomycetes</taxon>
        <taxon>Hypocreomycetidae</taxon>
        <taxon>Hypocreales</taxon>
        <taxon>Cordycipitaceae</taxon>
        <taxon>Akanthomyces</taxon>
    </lineage>
</organism>